<sequence length="326" mass="35925">MKGKGKEIKDTSPQITNGKINAKTTTTTAAANRPLLTTVTNMELLAQKASFALSLPPTKSTGSPSTSTAIAPTSTCTTLPVADANVNAEPLSTSNPIATSVLPAPKLPPSYPFIEEFTRKVKALPRSIPTAPKTHVLAQYAGYTEQPQNLTKDIPDEDLWKEFDTGLTNLIPNGAVETRTHLVMRGKYGLAGLVGLVRHLAYDRRMDCVVLEPKLERLIQAIDVVTARAGAKQPNKTATAQKKKRFQIPINPISPKHVTVLLPCRVVTNAHFRWLYVADWQNLSENKGKSADDFEAHWAEFEKQNKDELERYKQLSREKNSEASLF</sequence>
<evidence type="ECO:0000313" key="2">
    <source>
        <dbReference type="EMBL" id="KAG7089250.1"/>
    </source>
</evidence>
<comment type="caution">
    <text evidence="2">The sequence shown here is derived from an EMBL/GenBank/DDBJ whole genome shotgun (WGS) entry which is preliminary data.</text>
</comment>
<gene>
    <name evidence="2" type="ORF">E1B28_010949</name>
</gene>
<evidence type="ECO:0000256" key="1">
    <source>
        <dbReference type="SAM" id="MobiDB-lite"/>
    </source>
</evidence>
<name>A0A9P7RT72_9AGAR</name>
<dbReference type="Proteomes" id="UP001049176">
    <property type="component" value="Chromosome 7"/>
</dbReference>
<dbReference type="GeneID" id="66080024"/>
<feature type="compositionally biased region" description="Basic and acidic residues" evidence="1">
    <location>
        <begin position="1"/>
        <end position="10"/>
    </location>
</feature>
<accession>A0A9P7RT72</accession>
<organism evidence="2 3">
    <name type="scientific">Marasmius oreades</name>
    <name type="common">fairy-ring Marasmius</name>
    <dbReference type="NCBI Taxonomy" id="181124"/>
    <lineage>
        <taxon>Eukaryota</taxon>
        <taxon>Fungi</taxon>
        <taxon>Dikarya</taxon>
        <taxon>Basidiomycota</taxon>
        <taxon>Agaricomycotina</taxon>
        <taxon>Agaricomycetes</taxon>
        <taxon>Agaricomycetidae</taxon>
        <taxon>Agaricales</taxon>
        <taxon>Marasmiineae</taxon>
        <taxon>Marasmiaceae</taxon>
        <taxon>Marasmius</taxon>
    </lineage>
</organism>
<dbReference type="KEGG" id="more:E1B28_010949"/>
<evidence type="ECO:0000313" key="3">
    <source>
        <dbReference type="Proteomes" id="UP001049176"/>
    </source>
</evidence>
<dbReference type="RefSeq" id="XP_043005720.1">
    <property type="nucleotide sequence ID" value="XM_043155936.1"/>
</dbReference>
<dbReference type="AlphaFoldDB" id="A0A9P7RT72"/>
<proteinExistence type="predicted"/>
<reference evidence="2" key="1">
    <citation type="journal article" date="2021" name="Genome Biol. Evol.">
        <title>The assembled and annotated genome of the fairy-ring fungus Marasmius oreades.</title>
        <authorList>
            <person name="Hiltunen M."/>
            <person name="Ament-Velasquez S.L."/>
            <person name="Johannesson H."/>
        </authorList>
    </citation>
    <scope>NUCLEOTIDE SEQUENCE</scope>
    <source>
        <strain evidence="2">03SP1</strain>
    </source>
</reference>
<feature type="region of interest" description="Disordered" evidence="1">
    <location>
        <begin position="1"/>
        <end position="21"/>
    </location>
</feature>
<dbReference type="EMBL" id="CM032187">
    <property type="protein sequence ID" value="KAG7089250.1"/>
    <property type="molecule type" value="Genomic_DNA"/>
</dbReference>
<dbReference type="OrthoDB" id="3235983at2759"/>
<keyword evidence="3" id="KW-1185">Reference proteome</keyword>
<protein>
    <submittedName>
        <fullName evidence="2">Uncharacterized protein</fullName>
    </submittedName>
</protein>